<dbReference type="InterPro" id="IPR006674">
    <property type="entry name" value="HD_domain"/>
</dbReference>
<dbReference type="EMBL" id="BAAATZ010000048">
    <property type="protein sequence ID" value="GAA2738833.1"/>
    <property type="molecule type" value="Genomic_DNA"/>
</dbReference>
<sequence>MRIEQAKDIAGELLAEILPRRWNHVQGVGTWAEKVSEHIPGSVGVLPAAAWLHDIGYAPLLVDTGFHPIDGARHLRRLGVDERIVCLVAHHTCAHIEADLRGLSGILRDEFSHERSDVADALCFCDMTTSPDGDRVEVLARLTEIRSRYGPGDLVTQFIDIAEPEILATAERISGLLAETHPM</sequence>
<protein>
    <submittedName>
        <fullName evidence="2">HD domain-containing protein</fullName>
    </submittedName>
</protein>
<dbReference type="Gene3D" id="1.10.3210.10">
    <property type="entry name" value="Hypothetical protein af1432"/>
    <property type="match status" value="1"/>
</dbReference>
<evidence type="ECO:0000313" key="2">
    <source>
        <dbReference type="EMBL" id="GAA2738833.1"/>
    </source>
</evidence>
<dbReference type="Pfam" id="PF01966">
    <property type="entry name" value="HD"/>
    <property type="match status" value="1"/>
</dbReference>
<reference evidence="2 3" key="1">
    <citation type="journal article" date="2019" name="Int. J. Syst. Evol. Microbiol.">
        <title>The Global Catalogue of Microorganisms (GCM) 10K type strain sequencing project: providing services to taxonomists for standard genome sequencing and annotation.</title>
        <authorList>
            <consortium name="The Broad Institute Genomics Platform"/>
            <consortium name="The Broad Institute Genome Sequencing Center for Infectious Disease"/>
            <person name="Wu L."/>
            <person name="Ma J."/>
        </authorList>
    </citation>
    <scope>NUCLEOTIDE SEQUENCE [LARGE SCALE GENOMIC DNA]</scope>
    <source>
        <strain evidence="2 3">JCM 8201</strain>
    </source>
</reference>
<evidence type="ECO:0000313" key="3">
    <source>
        <dbReference type="Proteomes" id="UP001501842"/>
    </source>
</evidence>
<evidence type="ECO:0000259" key="1">
    <source>
        <dbReference type="Pfam" id="PF01966"/>
    </source>
</evidence>
<proteinExistence type="predicted"/>
<dbReference type="RefSeq" id="WP_344458467.1">
    <property type="nucleotide sequence ID" value="NZ_BAAATZ010000048.1"/>
</dbReference>
<accession>A0ABN3UUZ7</accession>
<feature type="domain" description="HD" evidence="1">
    <location>
        <begin position="21"/>
        <end position="104"/>
    </location>
</feature>
<name>A0ABN3UUZ7_9ACTN</name>
<keyword evidence="3" id="KW-1185">Reference proteome</keyword>
<dbReference type="InterPro" id="IPR003607">
    <property type="entry name" value="HD/PDEase_dom"/>
</dbReference>
<dbReference type="SUPFAM" id="SSF109604">
    <property type="entry name" value="HD-domain/PDEase-like"/>
    <property type="match status" value="1"/>
</dbReference>
<gene>
    <name evidence="2" type="ORF">GCM10010439_74150</name>
</gene>
<organism evidence="2 3">
    <name type="scientific">Actinocorallia aurantiaca</name>
    <dbReference type="NCBI Taxonomy" id="46204"/>
    <lineage>
        <taxon>Bacteria</taxon>
        <taxon>Bacillati</taxon>
        <taxon>Actinomycetota</taxon>
        <taxon>Actinomycetes</taxon>
        <taxon>Streptosporangiales</taxon>
        <taxon>Thermomonosporaceae</taxon>
        <taxon>Actinocorallia</taxon>
    </lineage>
</organism>
<comment type="caution">
    <text evidence="2">The sequence shown here is derived from an EMBL/GenBank/DDBJ whole genome shotgun (WGS) entry which is preliminary data.</text>
</comment>
<dbReference type="Proteomes" id="UP001501842">
    <property type="component" value="Unassembled WGS sequence"/>
</dbReference>
<dbReference type="CDD" id="cd00077">
    <property type="entry name" value="HDc"/>
    <property type="match status" value="1"/>
</dbReference>